<accession>A0A382TNV2</accession>
<name>A0A382TNV2_9ZZZZ</name>
<proteinExistence type="predicted"/>
<evidence type="ECO:0000313" key="1">
    <source>
        <dbReference type="EMBL" id="SVD23766.1"/>
    </source>
</evidence>
<protein>
    <submittedName>
        <fullName evidence="1">Uncharacterized protein</fullName>
    </submittedName>
</protein>
<feature type="non-terminal residue" evidence="1">
    <location>
        <position position="300"/>
    </location>
</feature>
<reference evidence="1" key="1">
    <citation type="submission" date="2018-05" db="EMBL/GenBank/DDBJ databases">
        <authorList>
            <person name="Lanie J.A."/>
            <person name="Ng W.-L."/>
            <person name="Kazmierczak K.M."/>
            <person name="Andrzejewski T.M."/>
            <person name="Davidsen T.M."/>
            <person name="Wayne K.J."/>
            <person name="Tettelin H."/>
            <person name="Glass J.I."/>
            <person name="Rusch D."/>
            <person name="Podicherti R."/>
            <person name="Tsui H.-C.T."/>
            <person name="Winkler M.E."/>
        </authorList>
    </citation>
    <scope>NUCLEOTIDE SEQUENCE</scope>
</reference>
<feature type="non-terminal residue" evidence="1">
    <location>
        <position position="1"/>
    </location>
</feature>
<dbReference type="EMBL" id="UINC01138053">
    <property type="protein sequence ID" value="SVD23766.1"/>
    <property type="molecule type" value="Genomic_DNA"/>
</dbReference>
<gene>
    <name evidence="1" type="ORF">METZ01_LOCUS376620</name>
</gene>
<dbReference type="AlphaFoldDB" id="A0A382TNV2"/>
<organism evidence="1">
    <name type="scientific">marine metagenome</name>
    <dbReference type="NCBI Taxonomy" id="408172"/>
    <lineage>
        <taxon>unclassified sequences</taxon>
        <taxon>metagenomes</taxon>
        <taxon>ecological metagenomes</taxon>
    </lineage>
</organism>
<sequence>TKEIFDLLYPSYGDTYPTYNGAIGMTYEQAGHSRGGLAIETEDGDTLTLLDRITHHYTTGLSTVEVASQNVNRIVDEFVKFFSEGKNNPKGEYNTFIISKSNHIDKLNDLQSWLEKNGIQYGTASASRSYKGFNYKTGKTGSVKINVGDLVISANQSKSVLVQVLFEPQTTLRDTLTYDLTAWAIPYVYGLDAVAVKSDVKMSTAKRFVSKTEKPSGVPYAYILPWKGIWDVKFLSVLFKNDVVVRVTEEPFELNGKTFDSGTLVITRKGNEKLGKNFDHIIQKTALENHRNLTVASTGF</sequence>